<evidence type="ECO:0000256" key="4">
    <source>
        <dbReference type="ARBA" id="ARBA00023267"/>
    </source>
</evidence>
<evidence type="ECO:0000256" key="1">
    <source>
        <dbReference type="ARBA" id="ARBA00022598"/>
    </source>
</evidence>
<dbReference type="OrthoDB" id="9807064at2"/>
<dbReference type="EMBL" id="WAJR01000022">
    <property type="protein sequence ID" value="KAB1638724.1"/>
    <property type="molecule type" value="Genomic_DNA"/>
</dbReference>
<dbReference type="GO" id="GO:0004077">
    <property type="term" value="F:biotin--[biotin carboxyl-carrier protein] ligase activity"/>
    <property type="evidence" value="ECO:0007669"/>
    <property type="project" value="UniProtKB-EC"/>
</dbReference>
<dbReference type="EC" id="6.3.4.15" evidence="5"/>
<keyword evidence="4" id="KW-0092">Biotin</keyword>
<evidence type="ECO:0000256" key="3">
    <source>
        <dbReference type="ARBA" id="ARBA00022840"/>
    </source>
</evidence>
<evidence type="ECO:0000313" key="8">
    <source>
        <dbReference type="Proteomes" id="UP000468668"/>
    </source>
</evidence>
<dbReference type="GO" id="GO:0005524">
    <property type="term" value="F:ATP binding"/>
    <property type="evidence" value="ECO:0007669"/>
    <property type="project" value="UniProtKB-KW"/>
</dbReference>
<keyword evidence="3" id="KW-0067">ATP-binding</keyword>
<keyword evidence="8" id="KW-1185">Reference proteome</keyword>
<evidence type="ECO:0000313" key="7">
    <source>
        <dbReference type="EMBL" id="KAB1638724.1"/>
    </source>
</evidence>
<evidence type="ECO:0000256" key="2">
    <source>
        <dbReference type="ARBA" id="ARBA00022741"/>
    </source>
</evidence>
<accession>A0A6N6NQ32</accession>
<dbReference type="Gene3D" id="2.30.30.100">
    <property type="match status" value="1"/>
</dbReference>
<dbReference type="PROSITE" id="PS51733">
    <property type="entry name" value="BPL_LPL_CATALYTIC"/>
    <property type="match status" value="1"/>
</dbReference>
<dbReference type="CDD" id="cd16442">
    <property type="entry name" value="BPL"/>
    <property type="match status" value="1"/>
</dbReference>
<dbReference type="GO" id="GO:0005737">
    <property type="term" value="C:cytoplasm"/>
    <property type="evidence" value="ECO:0007669"/>
    <property type="project" value="TreeGrafter"/>
</dbReference>
<dbReference type="AlphaFoldDB" id="A0A6N6NQ32"/>
<dbReference type="PANTHER" id="PTHR12835:SF5">
    <property type="entry name" value="BIOTIN--PROTEIN LIGASE"/>
    <property type="match status" value="1"/>
</dbReference>
<dbReference type="InterPro" id="IPR004143">
    <property type="entry name" value="BPL_LPL_catalytic"/>
</dbReference>
<dbReference type="SUPFAM" id="SSF55681">
    <property type="entry name" value="Class II aaRS and biotin synthetases"/>
    <property type="match status" value="1"/>
</dbReference>
<dbReference type="SUPFAM" id="SSF50037">
    <property type="entry name" value="C-terminal domain of transcriptional repressors"/>
    <property type="match status" value="1"/>
</dbReference>
<evidence type="ECO:0000259" key="6">
    <source>
        <dbReference type="PROSITE" id="PS51733"/>
    </source>
</evidence>
<evidence type="ECO:0000256" key="5">
    <source>
        <dbReference type="ARBA" id="ARBA00024227"/>
    </source>
</evidence>
<reference evidence="7 8" key="1">
    <citation type="submission" date="2019-09" db="EMBL/GenBank/DDBJ databases">
        <title>Whole genome shotgun sequencing (WGS) of Ellagibacter isourolithinifaciens DSM 104140(T) and Adlercreutzia muris DSM 29508(T).</title>
        <authorList>
            <person name="Stoll D.A."/>
            <person name="Danylec N."/>
            <person name="Huch M."/>
        </authorList>
    </citation>
    <scope>NUCLEOTIDE SEQUENCE [LARGE SCALE GENOMIC DNA]</scope>
    <source>
        <strain evidence="7 8">DSM 104140</strain>
    </source>
</reference>
<dbReference type="InterPro" id="IPR003142">
    <property type="entry name" value="BPL_C"/>
</dbReference>
<name>A0A6N6NQ32_9ACTN</name>
<dbReference type="InterPro" id="IPR008988">
    <property type="entry name" value="Transcriptional_repressor_C"/>
</dbReference>
<comment type="caution">
    <text evidence="7">The sequence shown here is derived from an EMBL/GenBank/DDBJ whole genome shotgun (WGS) entry which is preliminary data.</text>
</comment>
<dbReference type="NCBIfam" id="TIGR00121">
    <property type="entry name" value="birA_ligase"/>
    <property type="match status" value="1"/>
</dbReference>
<dbReference type="InterPro" id="IPR045864">
    <property type="entry name" value="aa-tRNA-synth_II/BPL/LPL"/>
</dbReference>
<gene>
    <name evidence="7" type="ORF">F8C90_08175</name>
</gene>
<protein>
    <recommendedName>
        <fullName evidence="5">biotin--[biotin carboxyl-carrier protein] ligase</fullName>
        <ecNumber evidence="5">6.3.4.15</ecNumber>
    </recommendedName>
</protein>
<proteinExistence type="predicted"/>
<dbReference type="PANTHER" id="PTHR12835">
    <property type="entry name" value="BIOTIN PROTEIN LIGASE"/>
    <property type="match status" value="1"/>
</dbReference>
<dbReference type="Pfam" id="PF02237">
    <property type="entry name" value="BPL_C"/>
    <property type="match status" value="1"/>
</dbReference>
<sequence length="264" mass="28552">MFRLQVFESVDSTNEVIKRAIEDGEPEGLAIRAYRQTGGYGRQGRAWKSPRGGMYESILLRPEVEMRELPTLALVVAIAVRRALASLVMDDQARRICIKWPNDVVLVGGTFPQTTAPSIKSLYSKLAGISSEVHAGGICVGIGVNVEPPEDAMEVGGKNAPAYLADLGFGFTCEREAAINAVGDAVLHEFEPLYRRWCDGGFAALSGEFAEHSMLEGRFVRMANQLGEVVCEGTVRGVDASGRLLLRLEDGETKAVASGEVHLL</sequence>
<dbReference type="InterPro" id="IPR004408">
    <property type="entry name" value="Biotin_CoA_COase_ligase"/>
</dbReference>
<dbReference type="Proteomes" id="UP000468668">
    <property type="component" value="Unassembled WGS sequence"/>
</dbReference>
<keyword evidence="1 7" id="KW-0436">Ligase</keyword>
<dbReference type="RefSeq" id="WP_158050035.1">
    <property type="nucleotide sequence ID" value="NZ_DBEZKV010000023.1"/>
</dbReference>
<dbReference type="Pfam" id="PF03099">
    <property type="entry name" value="BPL_LplA_LipB"/>
    <property type="match status" value="1"/>
</dbReference>
<keyword evidence="2" id="KW-0547">Nucleotide-binding</keyword>
<dbReference type="Gene3D" id="3.30.930.10">
    <property type="entry name" value="Bira Bifunctional Protein, Domain 2"/>
    <property type="match status" value="1"/>
</dbReference>
<organism evidence="7 8">
    <name type="scientific">Ellagibacter isourolithinifaciens</name>
    <dbReference type="NCBI Taxonomy" id="2137581"/>
    <lineage>
        <taxon>Bacteria</taxon>
        <taxon>Bacillati</taxon>
        <taxon>Actinomycetota</taxon>
        <taxon>Coriobacteriia</taxon>
        <taxon>Eggerthellales</taxon>
        <taxon>Eggerthellaceae</taxon>
        <taxon>Ellagibacter</taxon>
    </lineage>
</organism>
<feature type="domain" description="BPL/LPL catalytic" evidence="6">
    <location>
        <begin position="1"/>
        <end position="198"/>
    </location>
</feature>
<dbReference type="GeneID" id="98658381"/>